<keyword evidence="2" id="KW-0378">Hydrolase</keyword>
<dbReference type="InterPro" id="IPR023696">
    <property type="entry name" value="Ureohydrolase_dom_sf"/>
</dbReference>
<evidence type="ECO:0000256" key="4">
    <source>
        <dbReference type="PROSITE-ProRule" id="PRU00742"/>
    </source>
</evidence>
<sequence>MTITLVPYHQDERIPDSTFPLPGGNVVPVTRPLPDGDVWTRVAALLELVTAEVADQVNGGTRPSVVSGDCLTAEAVLAGLQKAGVDASVVWYDAHGDIHSLESSTSGYLGGMPLRQILGDHPELLADRLGLRPLPEERAVLVGARDLDPAEAEYLAASKVRQCTVDDVVLPDGPILLHIDLDVIDDAELPGMKFPVGDGPSTEAVIASARRILATGRVAALDIACPWHPPKNDDQTLRSNVLKALLAP</sequence>
<dbReference type="GO" id="GO:0004053">
    <property type="term" value="F:arginase activity"/>
    <property type="evidence" value="ECO:0007669"/>
    <property type="project" value="TreeGrafter"/>
</dbReference>
<evidence type="ECO:0000256" key="2">
    <source>
        <dbReference type="ARBA" id="ARBA00022801"/>
    </source>
</evidence>
<evidence type="ECO:0000256" key="1">
    <source>
        <dbReference type="ARBA" id="ARBA00022723"/>
    </source>
</evidence>
<organism evidence="5 6">
    <name type="scientific">Actinomadura syzygii</name>
    <dbReference type="NCBI Taxonomy" id="1427538"/>
    <lineage>
        <taxon>Bacteria</taxon>
        <taxon>Bacillati</taxon>
        <taxon>Actinomycetota</taxon>
        <taxon>Actinomycetes</taxon>
        <taxon>Streptosporangiales</taxon>
        <taxon>Thermomonosporaceae</taxon>
        <taxon>Actinomadura</taxon>
    </lineage>
</organism>
<gene>
    <name evidence="5" type="ORF">FXF65_18515</name>
</gene>
<dbReference type="PROSITE" id="PS51409">
    <property type="entry name" value="ARGINASE_2"/>
    <property type="match status" value="1"/>
</dbReference>
<dbReference type="GO" id="GO:0030145">
    <property type="term" value="F:manganese ion binding"/>
    <property type="evidence" value="ECO:0007669"/>
    <property type="project" value="TreeGrafter"/>
</dbReference>
<dbReference type="InterPro" id="IPR006035">
    <property type="entry name" value="Ureohydrolase"/>
</dbReference>
<dbReference type="PANTHER" id="PTHR43782">
    <property type="entry name" value="ARGINASE"/>
    <property type="match status" value="1"/>
</dbReference>
<keyword evidence="6" id="KW-1185">Reference proteome</keyword>
<protein>
    <submittedName>
        <fullName evidence="5">Arginase family protein</fullName>
    </submittedName>
</protein>
<dbReference type="Pfam" id="PF00491">
    <property type="entry name" value="Arginase"/>
    <property type="match status" value="1"/>
</dbReference>
<evidence type="ECO:0000313" key="6">
    <source>
        <dbReference type="Proteomes" id="UP000322634"/>
    </source>
</evidence>
<dbReference type="PRINTS" id="PR00116">
    <property type="entry name" value="ARGINASE"/>
</dbReference>
<comment type="similarity">
    <text evidence="4">Belongs to the arginase family.</text>
</comment>
<keyword evidence="1" id="KW-0479">Metal-binding</keyword>
<dbReference type="GO" id="GO:0005829">
    <property type="term" value="C:cytosol"/>
    <property type="evidence" value="ECO:0007669"/>
    <property type="project" value="TreeGrafter"/>
</dbReference>
<comment type="caution">
    <text evidence="5">The sequence shown here is derived from an EMBL/GenBank/DDBJ whole genome shotgun (WGS) entry which is preliminary data.</text>
</comment>
<accession>A0A5D0U7J5</accession>
<evidence type="ECO:0000256" key="3">
    <source>
        <dbReference type="ARBA" id="ARBA00023211"/>
    </source>
</evidence>
<dbReference type="CDD" id="cd09999">
    <property type="entry name" value="Arginase-like_1"/>
    <property type="match status" value="1"/>
</dbReference>
<dbReference type="PANTHER" id="PTHR43782:SF3">
    <property type="entry name" value="ARGINASE"/>
    <property type="match status" value="1"/>
</dbReference>
<proteinExistence type="inferred from homology"/>
<dbReference type="AlphaFoldDB" id="A0A5D0U7J5"/>
<dbReference type="SUPFAM" id="SSF52768">
    <property type="entry name" value="Arginase/deacetylase"/>
    <property type="match status" value="1"/>
</dbReference>
<dbReference type="Gene3D" id="3.40.800.10">
    <property type="entry name" value="Ureohydrolase domain"/>
    <property type="match status" value="1"/>
</dbReference>
<evidence type="ECO:0000313" key="5">
    <source>
        <dbReference type="EMBL" id="TYC13676.1"/>
    </source>
</evidence>
<reference evidence="5 6" key="1">
    <citation type="submission" date="2019-08" db="EMBL/GenBank/DDBJ databases">
        <title>Actinomadura sp. nov. CYP1-5 isolated from mountain soil.</title>
        <authorList>
            <person name="Songsumanus A."/>
            <person name="Kuncharoen N."/>
            <person name="Kudo T."/>
            <person name="Yuki M."/>
            <person name="Igarashi Y."/>
            <person name="Tanasupawat S."/>
        </authorList>
    </citation>
    <scope>NUCLEOTIDE SEQUENCE [LARGE SCALE GENOMIC DNA]</scope>
    <source>
        <strain evidence="5 6">GKU157</strain>
    </source>
</reference>
<dbReference type="EMBL" id="VSFF01000007">
    <property type="protein sequence ID" value="TYC13676.1"/>
    <property type="molecule type" value="Genomic_DNA"/>
</dbReference>
<dbReference type="RefSeq" id="WP_148351225.1">
    <property type="nucleotide sequence ID" value="NZ_JBHSBF010000010.1"/>
</dbReference>
<keyword evidence="3" id="KW-0464">Manganese</keyword>
<name>A0A5D0U7J5_9ACTN</name>
<dbReference type="OrthoDB" id="7331788at2"/>
<dbReference type="Proteomes" id="UP000322634">
    <property type="component" value="Unassembled WGS sequence"/>
</dbReference>